<keyword evidence="4" id="KW-1185">Reference proteome</keyword>
<sequence>MSSEIPIIDSHIHLYPESELETLAWCTPDSPLAKQHSLEEYKAAIASSPAPVKGFIFLETDRKVDLEAGAKDGSGWKYPLMEVEWVKRIALGQPRDGEGHSKDDAGLCAAYIPWAPLPSGAQAMEKYIDLVQEAAGDSWSKVRGFRYLLQDKPDKTCLTDDFIESLKLLGRKGLVFDVGVNQHDRGRIQLEETVEMIDRAHEGVPEDEKVKFILNHMCKPDLTVYNILTDTSYIAWRTAMFTLGKSPKTYMKLSGGFPEMTESMRQRSPEEIFEALSPWLSVVLAAFGPSRIMFASDWPVCTVGVGSDAWSKWQKLVERLCWMASLEDEDKKMIWGGTAVEAYGLKL</sequence>
<dbReference type="GO" id="GO:0016787">
    <property type="term" value="F:hydrolase activity"/>
    <property type="evidence" value="ECO:0007669"/>
    <property type="project" value="InterPro"/>
</dbReference>
<dbReference type="OMA" id="IAWRTAM"/>
<dbReference type="InterPro" id="IPR032466">
    <property type="entry name" value="Metal_Hydrolase"/>
</dbReference>
<comment type="similarity">
    <text evidence="1">Belongs to the metallo-dependent hydrolases superfamily.</text>
</comment>
<dbReference type="eggNOG" id="ENOG502RZT7">
    <property type="taxonomic scope" value="Eukaryota"/>
</dbReference>
<evidence type="ECO:0000256" key="1">
    <source>
        <dbReference type="ARBA" id="ARBA00038310"/>
    </source>
</evidence>
<dbReference type="Gene3D" id="3.20.20.140">
    <property type="entry name" value="Metal-dependent hydrolases"/>
    <property type="match status" value="1"/>
</dbReference>
<feature type="domain" description="Amidohydrolase-related" evidence="2">
    <location>
        <begin position="140"/>
        <end position="345"/>
    </location>
</feature>
<dbReference type="PANTHER" id="PTHR43569:SF2">
    <property type="entry name" value="AMIDOHYDROLASE-RELATED DOMAIN-CONTAINING PROTEIN"/>
    <property type="match status" value="1"/>
</dbReference>
<protein>
    <recommendedName>
        <fullName evidence="2">Amidohydrolase-related domain-containing protein</fullName>
    </recommendedName>
</protein>
<accession>W3X7N2</accession>
<gene>
    <name evidence="3" type="ORF">PFICI_06399</name>
</gene>
<dbReference type="AlphaFoldDB" id="W3X7N2"/>
<dbReference type="PANTHER" id="PTHR43569">
    <property type="entry name" value="AMIDOHYDROLASE"/>
    <property type="match status" value="1"/>
</dbReference>
<dbReference type="HOGENOM" id="CLU_044590_1_0_1"/>
<proteinExistence type="inferred from homology"/>
<dbReference type="InterPro" id="IPR006680">
    <property type="entry name" value="Amidohydro-rel"/>
</dbReference>
<organism evidence="3 4">
    <name type="scientific">Pestalotiopsis fici (strain W106-1 / CGMCC3.15140)</name>
    <dbReference type="NCBI Taxonomy" id="1229662"/>
    <lineage>
        <taxon>Eukaryota</taxon>
        <taxon>Fungi</taxon>
        <taxon>Dikarya</taxon>
        <taxon>Ascomycota</taxon>
        <taxon>Pezizomycotina</taxon>
        <taxon>Sordariomycetes</taxon>
        <taxon>Xylariomycetidae</taxon>
        <taxon>Amphisphaeriales</taxon>
        <taxon>Sporocadaceae</taxon>
        <taxon>Pestalotiopsis</taxon>
    </lineage>
</organism>
<dbReference type="GeneID" id="19271412"/>
<evidence type="ECO:0000259" key="2">
    <source>
        <dbReference type="Pfam" id="PF04909"/>
    </source>
</evidence>
<evidence type="ECO:0000313" key="4">
    <source>
        <dbReference type="Proteomes" id="UP000030651"/>
    </source>
</evidence>
<dbReference type="KEGG" id="pfy:PFICI_06399"/>
<dbReference type="RefSeq" id="XP_007833171.1">
    <property type="nucleotide sequence ID" value="XM_007834980.1"/>
</dbReference>
<dbReference type="Proteomes" id="UP000030651">
    <property type="component" value="Unassembled WGS sequence"/>
</dbReference>
<dbReference type="SUPFAM" id="SSF51556">
    <property type="entry name" value="Metallo-dependent hydrolases"/>
    <property type="match status" value="1"/>
</dbReference>
<dbReference type="STRING" id="1229662.W3X7N2"/>
<dbReference type="Pfam" id="PF04909">
    <property type="entry name" value="Amidohydro_2"/>
    <property type="match status" value="1"/>
</dbReference>
<dbReference type="EMBL" id="KI912112">
    <property type="protein sequence ID" value="ETS81397.1"/>
    <property type="molecule type" value="Genomic_DNA"/>
</dbReference>
<dbReference type="InParanoid" id="W3X7N2"/>
<dbReference type="OrthoDB" id="2135488at2759"/>
<name>W3X7N2_PESFW</name>
<dbReference type="InterPro" id="IPR052350">
    <property type="entry name" value="Metallo-dep_Lactonases"/>
</dbReference>
<evidence type="ECO:0000313" key="3">
    <source>
        <dbReference type="EMBL" id="ETS81397.1"/>
    </source>
</evidence>
<reference evidence="4" key="1">
    <citation type="journal article" date="2015" name="BMC Genomics">
        <title>Genomic and transcriptomic analysis of the endophytic fungus Pestalotiopsis fici reveals its lifestyle and high potential for synthesis of natural products.</title>
        <authorList>
            <person name="Wang X."/>
            <person name="Zhang X."/>
            <person name="Liu L."/>
            <person name="Xiang M."/>
            <person name="Wang W."/>
            <person name="Sun X."/>
            <person name="Che Y."/>
            <person name="Guo L."/>
            <person name="Liu G."/>
            <person name="Guo L."/>
            <person name="Wang C."/>
            <person name="Yin W.B."/>
            <person name="Stadler M."/>
            <person name="Zhang X."/>
            <person name="Liu X."/>
        </authorList>
    </citation>
    <scope>NUCLEOTIDE SEQUENCE [LARGE SCALE GENOMIC DNA]</scope>
    <source>
        <strain evidence="4">W106-1 / CGMCC3.15140</strain>
    </source>
</reference>